<dbReference type="Pfam" id="PF08352">
    <property type="entry name" value="oligo_HPY"/>
    <property type="match status" value="1"/>
</dbReference>
<dbReference type="InterPro" id="IPR017871">
    <property type="entry name" value="ABC_transporter-like_CS"/>
</dbReference>
<feature type="domain" description="ABC transporter" evidence="5">
    <location>
        <begin position="17"/>
        <end position="256"/>
    </location>
</feature>
<dbReference type="CDD" id="cd03257">
    <property type="entry name" value="ABC_NikE_OppD_transporters"/>
    <property type="match status" value="1"/>
</dbReference>
<dbReference type="InterPro" id="IPR027417">
    <property type="entry name" value="P-loop_NTPase"/>
</dbReference>
<accession>A0ABT9XFU1</accession>
<evidence type="ECO:0000259" key="5">
    <source>
        <dbReference type="PROSITE" id="PS50893"/>
    </source>
</evidence>
<evidence type="ECO:0000256" key="1">
    <source>
        <dbReference type="ARBA" id="ARBA00005417"/>
    </source>
</evidence>
<protein>
    <submittedName>
        <fullName evidence="6">Peptide/nickel transport system ATP-binding protein/oligopeptide transport system ATP-binding protein</fullName>
    </submittedName>
</protein>
<dbReference type="InterPro" id="IPR050319">
    <property type="entry name" value="ABC_transp_ATP-bind"/>
</dbReference>
<comment type="caution">
    <text evidence="6">The sequence shown here is derived from an EMBL/GenBank/DDBJ whole genome shotgun (WGS) entry which is preliminary data.</text>
</comment>
<dbReference type="SUPFAM" id="SSF52540">
    <property type="entry name" value="P-loop containing nucleoside triphosphate hydrolases"/>
    <property type="match status" value="1"/>
</dbReference>
<dbReference type="PROSITE" id="PS50893">
    <property type="entry name" value="ABC_TRANSPORTER_2"/>
    <property type="match status" value="1"/>
</dbReference>
<dbReference type="NCBIfam" id="NF008453">
    <property type="entry name" value="PRK11308.1"/>
    <property type="match status" value="1"/>
</dbReference>
<keyword evidence="7" id="KW-1185">Reference proteome</keyword>
<keyword evidence="3" id="KW-0547">Nucleotide-binding</keyword>
<dbReference type="PANTHER" id="PTHR43776">
    <property type="entry name" value="TRANSPORT ATP-BINDING PROTEIN"/>
    <property type="match status" value="1"/>
</dbReference>
<dbReference type="InterPro" id="IPR013563">
    <property type="entry name" value="Oligopep_ABC_C"/>
</dbReference>
<dbReference type="SMART" id="SM00382">
    <property type="entry name" value="AAA"/>
    <property type="match status" value="1"/>
</dbReference>
<organism evidence="6 7">
    <name type="scientific">Alicyclobacillus cycloheptanicus</name>
    <dbReference type="NCBI Taxonomy" id="1457"/>
    <lineage>
        <taxon>Bacteria</taxon>
        <taxon>Bacillati</taxon>
        <taxon>Bacillota</taxon>
        <taxon>Bacilli</taxon>
        <taxon>Bacillales</taxon>
        <taxon>Alicyclobacillaceae</taxon>
        <taxon>Alicyclobacillus</taxon>
    </lineage>
</organism>
<gene>
    <name evidence="6" type="ORF">J2S03_000975</name>
</gene>
<comment type="similarity">
    <text evidence="1">Belongs to the ABC transporter superfamily.</text>
</comment>
<evidence type="ECO:0000256" key="3">
    <source>
        <dbReference type="ARBA" id="ARBA00022741"/>
    </source>
</evidence>
<dbReference type="Pfam" id="PF00005">
    <property type="entry name" value="ABC_tran"/>
    <property type="match status" value="1"/>
</dbReference>
<keyword evidence="2" id="KW-0813">Transport</keyword>
<evidence type="ECO:0000256" key="4">
    <source>
        <dbReference type="ARBA" id="ARBA00022840"/>
    </source>
</evidence>
<dbReference type="Gene3D" id="3.40.50.300">
    <property type="entry name" value="P-loop containing nucleotide triphosphate hydrolases"/>
    <property type="match status" value="1"/>
</dbReference>
<dbReference type="InterPro" id="IPR003593">
    <property type="entry name" value="AAA+_ATPase"/>
</dbReference>
<dbReference type="GO" id="GO:0005524">
    <property type="term" value="F:ATP binding"/>
    <property type="evidence" value="ECO:0007669"/>
    <property type="project" value="UniProtKB-KW"/>
</dbReference>
<dbReference type="RefSeq" id="WP_274455017.1">
    <property type="nucleotide sequence ID" value="NZ_CP067097.1"/>
</dbReference>
<dbReference type="NCBIfam" id="TIGR01727">
    <property type="entry name" value="oligo_HPY"/>
    <property type="match status" value="1"/>
</dbReference>
<dbReference type="InterPro" id="IPR003439">
    <property type="entry name" value="ABC_transporter-like_ATP-bd"/>
</dbReference>
<keyword evidence="4 6" id="KW-0067">ATP-binding</keyword>
<dbReference type="PROSITE" id="PS00211">
    <property type="entry name" value="ABC_TRANSPORTER_1"/>
    <property type="match status" value="1"/>
</dbReference>
<dbReference type="EMBL" id="JAUSTP010000005">
    <property type="protein sequence ID" value="MDQ0189159.1"/>
    <property type="molecule type" value="Genomic_DNA"/>
</dbReference>
<reference evidence="6 7" key="1">
    <citation type="submission" date="2023-07" db="EMBL/GenBank/DDBJ databases">
        <title>Genomic Encyclopedia of Type Strains, Phase IV (KMG-IV): sequencing the most valuable type-strain genomes for metagenomic binning, comparative biology and taxonomic classification.</title>
        <authorList>
            <person name="Goeker M."/>
        </authorList>
    </citation>
    <scope>NUCLEOTIDE SEQUENCE [LARGE SCALE GENOMIC DNA]</scope>
    <source>
        <strain evidence="6 7">DSM 4006</strain>
    </source>
</reference>
<dbReference type="Proteomes" id="UP001232973">
    <property type="component" value="Unassembled WGS sequence"/>
</dbReference>
<proteinExistence type="inferred from homology"/>
<sequence>MAEPLLEVHGVKKYFPIKAGFLQRTVGHVKAVDGVSFTLNAGETLGIVGESGCGKSTTGRIVMRVLEPTEGNIIFDGTDISRLRGRELREIRRNFQMVFQDPYASLNPKMNIRDIIAEPLIVNHIATAKEADKRVCELLETVGLRPEDRFRHPHEYSGGQRQRIGIARALALNPKLIVADEAVSALDVSIQSQILNLLVGLRKQFNLSYIFISHNLAVVRHISDRVGVMYLGQMVELSTKRELYENPLHPYTVALLSAAPEPKREGRRERIVLQGDVPSPANPPKGCPFHTRCVHAMDRCRVERPEFREITPGHFVACHLH</sequence>
<name>A0ABT9XFU1_9BACL</name>
<evidence type="ECO:0000313" key="7">
    <source>
        <dbReference type="Proteomes" id="UP001232973"/>
    </source>
</evidence>
<evidence type="ECO:0000313" key="6">
    <source>
        <dbReference type="EMBL" id="MDQ0189159.1"/>
    </source>
</evidence>
<evidence type="ECO:0000256" key="2">
    <source>
        <dbReference type="ARBA" id="ARBA00022448"/>
    </source>
</evidence>